<dbReference type="SUPFAM" id="SSF69635">
    <property type="entry name" value="Type III secretory system chaperone-like"/>
    <property type="match status" value="1"/>
</dbReference>
<dbReference type="NCBIfam" id="TIGR02513">
    <property type="entry name" value="type_III_yscB"/>
    <property type="match status" value="1"/>
</dbReference>
<protein>
    <recommendedName>
        <fullName evidence="3">Yop proteins translocation protein B</fullName>
    </recommendedName>
</protein>
<dbReference type="SMR" id="A0A0E1NL84"/>
<dbReference type="Pfam" id="PF05932">
    <property type="entry name" value="CesT"/>
    <property type="match status" value="1"/>
</dbReference>
<reference evidence="1 2" key="1">
    <citation type="journal article" date="2006" name="J. Bacteriol.">
        <title>Complete genome sequence of Yersinia pestis strains Antiqua and Nepal516: evidence of gene reduction in an emerging pathogen.</title>
        <authorList>
            <person name="Chain P.S."/>
            <person name="Hu P."/>
            <person name="Malfatti S.A."/>
            <person name="Radnedge L."/>
            <person name="Larimer F."/>
            <person name="Vergez L.M."/>
            <person name="Worsham P."/>
            <person name="Chu M.C."/>
            <person name="Andersen G.L."/>
        </authorList>
    </citation>
    <scope>NUCLEOTIDE SEQUENCE [LARGE SCALE GENOMIC DNA]</scope>
    <source>
        <strain evidence="1 2">Antiqua</strain>
        <plasmid evidence="1 2">pCD</plasmid>
    </source>
</reference>
<gene>
    <name evidence="1" type="ordered locus">YPA_CD0013</name>
</gene>
<dbReference type="RefSeq" id="WP_002212925.1">
    <property type="nucleotide sequence ID" value="NC_008122.1"/>
</dbReference>
<geneLocation type="plasmid" evidence="1 2">
    <name>pCD</name>
</geneLocation>
<dbReference type="PATRIC" id="fig|360102.15.peg.4551"/>
<dbReference type="EMBL" id="CP000311">
    <property type="protein sequence ID" value="ABG16257.1"/>
    <property type="molecule type" value="Genomic_DNA"/>
</dbReference>
<dbReference type="Gene3D" id="3.30.1460.10">
    <property type="match status" value="1"/>
</dbReference>
<organism evidence="1 2">
    <name type="scientific">Yersinia pestis bv. Antiqua (strain Antiqua)</name>
    <dbReference type="NCBI Taxonomy" id="360102"/>
    <lineage>
        <taxon>Bacteria</taxon>
        <taxon>Pseudomonadati</taxon>
        <taxon>Pseudomonadota</taxon>
        <taxon>Gammaproteobacteria</taxon>
        <taxon>Enterobacterales</taxon>
        <taxon>Yersiniaceae</taxon>
        <taxon>Yersinia</taxon>
    </lineage>
</organism>
<accession>A0A0E1NL84</accession>
<dbReference type="Proteomes" id="UP000001971">
    <property type="component" value="Plasmid pCD"/>
</dbReference>
<proteinExistence type="predicted"/>
<keyword evidence="1" id="KW-0614">Plasmid</keyword>
<dbReference type="InterPro" id="IPR010261">
    <property type="entry name" value="Tir_chaperone"/>
</dbReference>
<evidence type="ECO:0000313" key="2">
    <source>
        <dbReference type="Proteomes" id="UP000001971"/>
    </source>
</evidence>
<dbReference type="KEGG" id="ypa:YPA_CD0013"/>
<dbReference type="AlphaFoldDB" id="A0A0E1NL84"/>
<evidence type="ECO:0000313" key="1">
    <source>
        <dbReference type="EMBL" id="ABG16257.1"/>
    </source>
</evidence>
<name>A0A0E1NL84_YERPA</name>
<dbReference type="HOGENOM" id="CLU_154680_0_0_6"/>
<evidence type="ECO:0008006" key="3">
    <source>
        <dbReference type="Google" id="ProtNLM"/>
    </source>
</evidence>
<dbReference type="InterPro" id="IPR013353">
    <property type="entry name" value="T3SS_YscB"/>
</dbReference>
<dbReference type="CDD" id="cd17027">
    <property type="entry name" value="T3SC_IA_YscB_AscB-like"/>
    <property type="match status" value="1"/>
</dbReference>
<sequence>MQNLLKNLAASLGRKPFVADKQGVYRLTIDKHLVMLAPHGSELVLRTPIDAPMLREGNNVNVTLLRSLMQQALAWAKRYPQTLVLDDCGQLVLEARLRLQELDTHGLQEVINKQLALLEHLIPQLTPFSVASRVGWN</sequence>
<dbReference type="GO" id="GO:0030254">
    <property type="term" value="P:protein secretion by the type III secretion system"/>
    <property type="evidence" value="ECO:0007669"/>
    <property type="project" value="InterPro"/>
</dbReference>